<evidence type="ECO:0000256" key="1">
    <source>
        <dbReference type="ARBA" id="ARBA00009437"/>
    </source>
</evidence>
<proteinExistence type="inferred from homology"/>
<dbReference type="InterPro" id="IPR000847">
    <property type="entry name" value="LysR_HTH_N"/>
</dbReference>
<evidence type="ECO:0000256" key="4">
    <source>
        <dbReference type="ARBA" id="ARBA00023163"/>
    </source>
</evidence>
<dbReference type="PANTHER" id="PTHR30126:SF39">
    <property type="entry name" value="HTH-TYPE TRANSCRIPTIONAL REGULATOR CYSL"/>
    <property type="match status" value="1"/>
</dbReference>
<dbReference type="Gene3D" id="3.40.190.290">
    <property type="match status" value="1"/>
</dbReference>
<comment type="caution">
    <text evidence="6">The sequence shown here is derived from an EMBL/GenBank/DDBJ whole genome shotgun (WGS) entry which is preliminary data.</text>
</comment>
<gene>
    <name evidence="6" type="ORF">ACFFHM_19340</name>
</gene>
<evidence type="ECO:0000256" key="3">
    <source>
        <dbReference type="ARBA" id="ARBA00023125"/>
    </source>
</evidence>
<organism evidence="6 7">
    <name type="scientific">Halalkalibacter kiskunsagensis</name>
    <dbReference type="NCBI Taxonomy" id="1548599"/>
    <lineage>
        <taxon>Bacteria</taxon>
        <taxon>Bacillati</taxon>
        <taxon>Bacillota</taxon>
        <taxon>Bacilli</taxon>
        <taxon>Bacillales</taxon>
        <taxon>Bacillaceae</taxon>
        <taxon>Halalkalibacter</taxon>
    </lineage>
</organism>
<keyword evidence="4" id="KW-0804">Transcription</keyword>
<accession>A0ABV6KHX5</accession>
<feature type="domain" description="HTH lysR-type" evidence="5">
    <location>
        <begin position="1"/>
        <end position="58"/>
    </location>
</feature>
<name>A0ABV6KHX5_9BACI</name>
<dbReference type="InterPro" id="IPR005119">
    <property type="entry name" value="LysR_subst-bd"/>
</dbReference>
<dbReference type="PROSITE" id="PS50931">
    <property type="entry name" value="HTH_LYSR"/>
    <property type="match status" value="1"/>
</dbReference>
<keyword evidence="7" id="KW-1185">Reference proteome</keyword>
<dbReference type="RefSeq" id="WP_335963247.1">
    <property type="nucleotide sequence ID" value="NZ_JAXBLX010000045.1"/>
</dbReference>
<evidence type="ECO:0000313" key="6">
    <source>
        <dbReference type="EMBL" id="MFC0472577.1"/>
    </source>
</evidence>
<keyword evidence="2" id="KW-0805">Transcription regulation</keyword>
<dbReference type="PANTHER" id="PTHR30126">
    <property type="entry name" value="HTH-TYPE TRANSCRIPTIONAL REGULATOR"/>
    <property type="match status" value="1"/>
</dbReference>
<evidence type="ECO:0000256" key="2">
    <source>
        <dbReference type="ARBA" id="ARBA00023015"/>
    </source>
</evidence>
<comment type="similarity">
    <text evidence="1">Belongs to the LysR transcriptional regulatory family.</text>
</comment>
<dbReference type="InterPro" id="IPR036390">
    <property type="entry name" value="WH_DNA-bd_sf"/>
</dbReference>
<dbReference type="Pfam" id="PF00126">
    <property type="entry name" value="HTH_1"/>
    <property type="match status" value="1"/>
</dbReference>
<reference evidence="6 7" key="1">
    <citation type="submission" date="2024-09" db="EMBL/GenBank/DDBJ databases">
        <authorList>
            <person name="Sun Q."/>
            <person name="Mori K."/>
        </authorList>
    </citation>
    <scope>NUCLEOTIDE SEQUENCE [LARGE SCALE GENOMIC DNA]</scope>
    <source>
        <strain evidence="6 7">NCAIM B.02610</strain>
    </source>
</reference>
<dbReference type="EMBL" id="JBHLUX010000081">
    <property type="protein sequence ID" value="MFC0472577.1"/>
    <property type="molecule type" value="Genomic_DNA"/>
</dbReference>
<dbReference type="SUPFAM" id="SSF46785">
    <property type="entry name" value="Winged helix' DNA-binding domain"/>
    <property type="match status" value="1"/>
</dbReference>
<dbReference type="Proteomes" id="UP001589838">
    <property type="component" value="Unassembled WGS sequence"/>
</dbReference>
<sequence>MNIDHLKIFVTVVELRHFSKAAKLLNLSQPNVSLHIRNVENELETTLFIRSPKQVKVTAAGEKFYIKAKEILSLYEEAKQEIADQKHIVQGTIKIGASFTIGEYILPRVLAEYANEHPGVNVEVIVGNTEEVISKTRSNELDISLIEGEVIDHEIEAVPFMNDEIIIIAPTNHPLSQLRMVKPELLQDQVWILRESGSGTRAYSNQLIQNLNLHVRRSFVFSSSQGIKEAVSAGLGIAMISRLTVRKELELGELKEINVANRRFTRKLSIIKGRHDFVSRAHDLFIEKIMNHEKTIE</sequence>
<protein>
    <submittedName>
        <fullName evidence="6">LysR family transcriptional regulator</fullName>
    </submittedName>
</protein>
<keyword evidence="3" id="KW-0238">DNA-binding</keyword>
<dbReference type="InterPro" id="IPR036388">
    <property type="entry name" value="WH-like_DNA-bd_sf"/>
</dbReference>
<evidence type="ECO:0000313" key="7">
    <source>
        <dbReference type="Proteomes" id="UP001589838"/>
    </source>
</evidence>
<dbReference type="SUPFAM" id="SSF53850">
    <property type="entry name" value="Periplasmic binding protein-like II"/>
    <property type="match status" value="1"/>
</dbReference>
<dbReference type="Pfam" id="PF03466">
    <property type="entry name" value="LysR_substrate"/>
    <property type="match status" value="1"/>
</dbReference>
<dbReference type="CDD" id="cd08420">
    <property type="entry name" value="PBP2_CysL_like"/>
    <property type="match status" value="1"/>
</dbReference>
<dbReference type="PRINTS" id="PR00039">
    <property type="entry name" value="HTHLYSR"/>
</dbReference>
<evidence type="ECO:0000259" key="5">
    <source>
        <dbReference type="PROSITE" id="PS50931"/>
    </source>
</evidence>
<dbReference type="Gene3D" id="1.10.10.10">
    <property type="entry name" value="Winged helix-like DNA-binding domain superfamily/Winged helix DNA-binding domain"/>
    <property type="match status" value="1"/>
</dbReference>